<sequence length="619" mass="68074">MTAHVSDQDVQRDAISGARILVGDMLMWSDLETLETPLAVREVVRTAISAQRPRRVLLAGPRAGLLVDAVPTDVRVDLLVRALPDARILGDRAGLHESSDIYCGGLDVFSPGHTYDLIVALGGPARLLGPDSRGLTEAETVARLAALLDEGGRIVVDLANEMGFTDLVSALPDETLESDAGWYVGAAGFSPRHVFARERSTLLEQQGLHAEATFAALPSVDQHSLLVRDDAVQHERVRDRVGVRAGQAMDEHFSTTPMLREPRAVLQRIVDAGMLDELAPAWVVLATKGAAATEVPAYPAIVSAERETDNPWSTVAVVSQDDTETLAWARPRADDEISEGKLSRSLIPSYGGRSFELELRQACATRRHAAIRSRVKRYAAWLADPTVWTRQTAERRYFATPANTLVQGDRLTMADASWRRTGIVSAEDALVRGLRDFARRLLASGSPHPWRPSVTPDELTVTLASMTGLTVTHAVIARVARIEAEVASTVAGRPEDLDELLSRNLEQGEYARDLPAPDEVGFRELLTHHRVISRELREKQGQVAWLEGTLRHRDRYIRRLEKVIERYEETLTYRAVEALRAPRRIATEKAVSVAKSTAQEALPPGAMNKARQLAARVLK</sequence>
<protein>
    <submittedName>
        <fullName evidence="1">Uncharacterized protein</fullName>
    </submittedName>
</protein>
<gene>
    <name evidence="1" type="ORF">TAE01_28240</name>
</gene>
<dbReference type="OrthoDB" id="3755682at2"/>
<keyword evidence="2" id="KW-1185">Reference proteome</keyword>
<dbReference type="Proteomes" id="UP000321534">
    <property type="component" value="Unassembled WGS sequence"/>
</dbReference>
<evidence type="ECO:0000313" key="1">
    <source>
        <dbReference type="EMBL" id="GEO31014.1"/>
    </source>
</evidence>
<dbReference type="AlphaFoldDB" id="A0A512D3H9"/>
<dbReference type="RefSeq" id="WP_147067431.1">
    <property type="nucleotide sequence ID" value="NZ_BJYX01000015.1"/>
</dbReference>
<proteinExistence type="predicted"/>
<evidence type="ECO:0000313" key="2">
    <source>
        <dbReference type="Proteomes" id="UP000321534"/>
    </source>
</evidence>
<reference evidence="1 2" key="1">
    <citation type="submission" date="2019-07" db="EMBL/GenBank/DDBJ databases">
        <title>Whole genome shotgun sequence of Terrabacter aerolatus NBRC 106305.</title>
        <authorList>
            <person name="Hosoyama A."/>
            <person name="Uohara A."/>
            <person name="Ohji S."/>
            <person name="Ichikawa N."/>
        </authorList>
    </citation>
    <scope>NUCLEOTIDE SEQUENCE [LARGE SCALE GENOMIC DNA]</scope>
    <source>
        <strain evidence="1 2">NBRC 106305</strain>
    </source>
</reference>
<comment type="caution">
    <text evidence="1">The sequence shown here is derived from an EMBL/GenBank/DDBJ whole genome shotgun (WGS) entry which is preliminary data.</text>
</comment>
<name>A0A512D3H9_9MICO</name>
<dbReference type="EMBL" id="BJYX01000015">
    <property type="protein sequence ID" value="GEO31014.1"/>
    <property type="molecule type" value="Genomic_DNA"/>
</dbReference>
<accession>A0A512D3H9</accession>
<organism evidence="1 2">
    <name type="scientific">Terrabacter aerolatus</name>
    <dbReference type="NCBI Taxonomy" id="422442"/>
    <lineage>
        <taxon>Bacteria</taxon>
        <taxon>Bacillati</taxon>
        <taxon>Actinomycetota</taxon>
        <taxon>Actinomycetes</taxon>
        <taxon>Micrococcales</taxon>
        <taxon>Intrasporangiaceae</taxon>
        <taxon>Terrabacter</taxon>
    </lineage>
</organism>